<keyword evidence="9" id="KW-0902">Two-component regulatory system</keyword>
<evidence type="ECO:0000256" key="7">
    <source>
        <dbReference type="ARBA" id="ARBA00022777"/>
    </source>
</evidence>
<keyword evidence="5" id="KW-0808">Transferase</keyword>
<name>A0A3D8VE77_9BACI</name>
<dbReference type="PANTHER" id="PTHR43547:SF2">
    <property type="entry name" value="HYBRID SIGNAL TRANSDUCTION HISTIDINE KINASE C"/>
    <property type="match status" value="1"/>
</dbReference>
<dbReference type="EMBL" id="QTLC01000073">
    <property type="protein sequence ID" value="RDY67686.1"/>
    <property type="molecule type" value="Genomic_DNA"/>
</dbReference>
<dbReference type="PROSITE" id="PS50109">
    <property type="entry name" value="HIS_KIN"/>
    <property type="match status" value="1"/>
</dbReference>
<dbReference type="SUPFAM" id="SSF55874">
    <property type="entry name" value="ATPase domain of HSP90 chaperone/DNA topoisomerase II/histidine kinase"/>
    <property type="match status" value="1"/>
</dbReference>
<evidence type="ECO:0000313" key="11">
    <source>
        <dbReference type="EMBL" id="RDY67686.1"/>
    </source>
</evidence>
<dbReference type="InterPro" id="IPR003594">
    <property type="entry name" value="HATPase_dom"/>
</dbReference>
<organism evidence="11 12">
    <name type="scientific">Halobacillus trueperi</name>
    <dbReference type="NCBI Taxonomy" id="156205"/>
    <lineage>
        <taxon>Bacteria</taxon>
        <taxon>Bacillati</taxon>
        <taxon>Bacillota</taxon>
        <taxon>Bacilli</taxon>
        <taxon>Bacillales</taxon>
        <taxon>Bacillaceae</taxon>
        <taxon>Halobacillus</taxon>
    </lineage>
</organism>
<feature type="non-terminal residue" evidence="11">
    <location>
        <position position="1"/>
    </location>
</feature>
<reference evidence="11 12" key="1">
    <citation type="submission" date="2018-08" db="EMBL/GenBank/DDBJ databases">
        <title>Genome sequence of strict halophilic Halobacillus trueperi SS1 isolated from Lunsu, a salty water body of North West Himalayas.</title>
        <authorList>
            <person name="Gupta S."/>
            <person name="Sharma P."/>
            <person name="Dev K."/>
            <person name="Baumler D."/>
            <person name="Sourirajan A."/>
        </authorList>
    </citation>
    <scope>NUCLEOTIDE SEQUENCE [LARGE SCALE GENOMIC DNA]</scope>
    <source>
        <strain evidence="11 12">SS1</strain>
    </source>
</reference>
<dbReference type="PRINTS" id="PR00344">
    <property type="entry name" value="BCTRLSENSOR"/>
</dbReference>
<sequence length="96" mass="10572">TNAIKYNQPGGAIDITLKKTNDHIEITFTDTGIGLGPEEKEQIFDRFYRADSARTKQGTGLGLSIVKEVIELHGGQISVNSQLEKGTTFKIFLPHL</sequence>
<dbReference type="EC" id="2.7.13.3" evidence="3"/>
<evidence type="ECO:0000259" key="10">
    <source>
        <dbReference type="PROSITE" id="PS50109"/>
    </source>
</evidence>
<dbReference type="Gene3D" id="3.30.565.10">
    <property type="entry name" value="Histidine kinase-like ATPase, C-terminal domain"/>
    <property type="match status" value="1"/>
</dbReference>
<proteinExistence type="predicted"/>
<dbReference type="InterPro" id="IPR036890">
    <property type="entry name" value="HATPase_C_sf"/>
</dbReference>
<dbReference type="InterPro" id="IPR004358">
    <property type="entry name" value="Sig_transdc_His_kin-like_C"/>
</dbReference>
<dbReference type="SMART" id="SM00387">
    <property type="entry name" value="HATPase_c"/>
    <property type="match status" value="1"/>
</dbReference>
<accession>A0A3D8VE77</accession>
<evidence type="ECO:0000256" key="6">
    <source>
        <dbReference type="ARBA" id="ARBA00022741"/>
    </source>
</evidence>
<dbReference type="GO" id="GO:0000155">
    <property type="term" value="F:phosphorelay sensor kinase activity"/>
    <property type="evidence" value="ECO:0007669"/>
    <property type="project" value="TreeGrafter"/>
</dbReference>
<keyword evidence="6" id="KW-0547">Nucleotide-binding</keyword>
<dbReference type="PANTHER" id="PTHR43547">
    <property type="entry name" value="TWO-COMPONENT HISTIDINE KINASE"/>
    <property type="match status" value="1"/>
</dbReference>
<evidence type="ECO:0000313" key="12">
    <source>
        <dbReference type="Proteomes" id="UP000257032"/>
    </source>
</evidence>
<dbReference type="InterPro" id="IPR005467">
    <property type="entry name" value="His_kinase_dom"/>
</dbReference>
<dbReference type="GO" id="GO:0005886">
    <property type="term" value="C:plasma membrane"/>
    <property type="evidence" value="ECO:0007669"/>
    <property type="project" value="UniProtKB-SubCell"/>
</dbReference>
<evidence type="ECO:0000256" key="3">
    <source>
        <dbReference type="ARBA" id="ARBA00012438"/>
    </source>
</evidence>
<dbReference type="FunFam" id="3.30.565.10:FF:000006">
    <property type="entry name" value="Sensor histidine kinase WalK"/>
    <property type="match status" value="1"/>
</dbReference>
<gene>
    <name evidence="11" type="ORF">DXT76_19390</name>
</gene>
<evidence type="ECO:0000256" key="1">
    <source>
        <dbReference type="ARBA" id="ARBA00000085"/>
    </source>
</evidence>
<keyword evidence="8 11" id="KW-0067">ATP-binding</keyword>
<evidence type="ECO:0000256" key="2">
    <source>
        <dbReference type="ARBA" id="ARBA00004651"/>
    </source>
</evidence>
<evidence type="ECO:0000256" key="9">
    <source>
        <dbReference type="ARBA" id="ARBA00023012"/>
    </source>
</evidence>
<comment type="catalytic activity">
    <reaction evidence="1">
        <text>ATP + protein L-histidine = ADP + protein N-phospho-L-histidine.</text>
        <dbReference type="EC" id="2.7.13.3"/>
    </reaction>
</comment>
<dbReference type="GO" id="GO:0005524">
    <property type="term" value="F:ATP binding"/>
    <property type="evidence" value="ECO:0007669"/>
    <property type="project" value="UniProtKB-KW"/>
</dbReference>
<feature type="domain" description="Histidine kinase" evidence="10">
    <location>
        <begin position="1"/>
        <end position="96"/>
    </location>
</feature>
<evidence type="ECO:0000256" key="5">
    <source>
        <dbReference type="ARBA" id="ARBA00022679"/>
    </source>
</evidence>
<protein>
    <recommendedName>
        <fullName evidence="3">histidine kinase</fullName>
        <ecNumber evidence="3">2.7.13.3</ecNumber>
    </recommendedName>
</protein>
<dbReference type="Pfam" id="PF02518">
    <property type="entry name" value="HATPase_c"/>
    <property type="match status" value="1"/>
</dbReference>
<dbReference type="RefSeq" id="WP_147296356.1">
    <property type="nucleotide sequence ID" value="NZ_QTLC01000073.1"/>
</dbReference>
<dbReference type="AlphaFoldDB" id="A0A3D8VE77"/>
<keyword evidence="7" id="KW-0418">Kinase</keyword>
<dbReference type="CDD" id="cd00075">
    <property type="entry name" value="HATPase"/>
    <property type="match status" value="1"/>
</dbReference>
<comment type="caution">
    <text evidence="11">The sequence shown here is derived from an EMBL/GenBank/DDBJ whole genome shotgun (WGS) entry which is preliminary data.</text>
</comment>
<evidence type="ECO:0000256" key="8">
    <source>
        <dbReference type="ARBA" id="ARBA00022840"/>
    </source>
</evidence>
<dbReference type="Proteomes" id="UP000257032">
    <property type="component" value="Unassembled WGS sequence"/>
</dbReference>
<evidence type="ECO:0000256" key="4">
    <source>
        <dbReference type="ARBA" id="ARBA00022553"/>
    </source>
</evidence>
<keyword evidence="4" id="KW-0597">Phosphoprotein</keyword>
<comment type="subcellular location">
    <subcellularLocation>
        <location evidence="2">Cell membrane</location>
        <topology evidence="2">Multi-pass membrane protein</topology>
    </subcellularLocation>
</comment>